<evidence type="ECO:0000313" key="1">
    <source>
        <dbReference type="EMBL" id="JAC28284.1"/>
    </source>
</evidence>
<proteinExistence type="evidence at transcript level"/>
<organism evidence="1">
    <name type="scientific">Amblyomma triste</name>
    <name type="common">Neotropical tick</name>
    <dbReference type="NCBI Taxonomy" id="251400"/>
    <lineage>
        <taxon>Eukaryota</taxon>
        <taxon>Metazoa</taxon>
        <taxon>Ecdysozoa</taxon>
        <taxon>Arthropoda</taxon>
        <taxon>Chelicerata</taxon>
        <taxon>Arachnida</taxon>
        <taxon>Acari</taxon>
        <taxon>Parasitiformes</taxon>
        <taxon>Ixodida</taxon>
        <taxon>Ixodoidea</taxon>
        <taxon>Ixodidae</taxon>
        <taxon>Amblyomminae</taxon>
        <taxon>Amblyomma</taxon>
    </lineage>
</organism>
<accession>A0A023G3C1</accession>
<feature type="non-terminal residue" evidence="1">
    <location>
        <position position="1"/>
    </location>
</feature>
<dbReference type="EMBL" id="GBBM01007134">
    <property type="protein sequence ID" value="JAC28284.1"/>
    <property type="molecule type" value="mRNA"/>
</dbReference>
<sequence>KTCTFCSLIVSLSPVFVVSRQIPAVNQAASFIQHLNVLIVVFLRLSDAFQEASRAYLQAVMKRGLVHMVDLEESGKEYIQMLNKTGGLIDSWNLTGNYEYWTERHNKTTEYPIYPRASQMTCDNRFYIGQDMNPVMAMYIWQFNNSIRSPFNLRLTVTAPLIPHSGVQKRNVTLNLNGAERIIIARKNWAKIYNERGLHFSMQRCKFSTTVTFDGWFAYHTKNETSGTNGYHSVGAGHLANSSARLVKTGDHALNYTIDGNYTQVIFFVSTFKATLIG</sequence>
<protein>
    <submittedName>
        <fullName evidence="1">Uncharacterized protein</fullName>
    </submittedName>
</protein>
<dbReference type="AlphaFoldDB" id="A0A023G3C1"/>
<reference evidence="1" key="1">
    <citation type="submission" date="2014-03" db="EMBL/GenBank/DDBJ databases">
        <title>The sialotranscriptome of Amblyomma triste, Amblyomma parvum and Amblyomma cajennense ticks, uncovered by 454-based RNA-seq.</title>
        <authorList>
            <person name="Garcia G.R."/>
            <person name="Gardinassi L.G."/>
            <person name="Ribeiro J.M."/>
            <person name="Anatriello E."/>
            <person name="Ferreira B.R."/>
            <person name="Moreira H.N."/>
            <person name="Mafra C."/>
            <person name="Olegario M.M."/>
            <person name="Szabo P.J."/>
            <person name="Miranda-Santos I.K."/>
            <person name="Maruyama S.R."/>
        </authorList>
    </citation>
    <scope>NUCLEOTIDE SEQUENCE</scope>
    <source>
        <strain evidence="1">Mato Grasso do Sul</strain>
        <tissue evidence="1">Salivary glands</tissue>
    </source>
</reference>
<name>A0A023G3C1_AMBTT</name>